<reference evidence="1" key="1">
    <citation type="submission" date="2021-08" db="EMBL/GenBank/DDBJ databases">
        <title>The first chromosome-level gecko genome reveals the dynamic sex chromosomes of Neotropical dwarf geckos (Sphaerodactylidae: Sphaerodactylus).</title>
        <authorList>
            <person name="Pinto B.J."/>
            <person name="Keating S.E."/>
            <person name="Gamble T."/>
        </authorList>
    </citation>
    <scope>NUCLEOTIDE SEQUENCE</scope>
    <source>
        <strain evidence="1">TG3544</strain>
    </source>
</reference>
<dbReference type="Proteomes" id="UP000827872">
    <property type="component" value="Linkage Group LG02"/>
</dbReference>
<organism evidence="1 2">
    <name type="scientific">Sphaerodactylus townsendi</name>
    <dbReference type="NCBI Taxonomy" id="933632"/>
    <lineage>
        <taxon>Eukaryota</taxon>
        <taxon>Metazoa</taxon>
        <taxon>Chordata</taxon>
        <taxon>Craniata</taxon>
        <taxon>Vertebrata</taxon>
        <taxon>Euteleostomi</taxon>
        <taxon>Lepidosauria</taxon>
        <taxon>Squamata</taxon>
        <taxon>Bifurcata</taxon>
        <taxon>Gekkota</taxon>
        <taxon>Sphaerodactylidae</taxon>
        <taxon>Sphaerodactylus</taxon>
    </lineage>
</organism>
<protein>
    <submittedName>
        <fullName evidence="1">Uncharacterized protein</fullName>
    </submittedName>
</protein>
<proteinExistence type="predicted"/>
<sequence length="820" mass="88560">MGNNHSKPCSGVPEREFRRAEQEWIQQLYFPPRVWEPLSETPPDSVHIYCREDEVDQYLEQTDATCVTFHFKVVEPPEEKPKNSLEGGGTPSLVEKPKAAAIPSAVLVGATVAESGKDAGVKSEPGREVLVRSHPNGDLMVATDAQPTELDLPLACLCNQVVHALHIVKKSSGDSSERTKERPAVEDLLPSSAESQFSTSSSQTIGPLVGVAESLTAGDVRQPNEETSLVNDRKALCESDLAMKDALDKPATRQMQFDDDSEETSDASSEETLDASSDETIGASSEETIEEVDEAPNDLVSAETSEVCNGSKSNTGTVELAETLPVPQAVSEAPSILNEMDKQMPGDYCDMENTGTRSETLQKGGQHLTADSEDKMELPIASKIIRTRVFACLAHKMPSHATSKKINADDVILAGDAIDLDYLQKDGAIPTPEVMKVGKCQTPVDQNIEALRPADVGKMSQEPSSAGVLLETVATGTAEPLKDARPVLLSPSYHFLIKVSRFVPDSGGVWCWNSNMGIMNSKRRPDVPASEYPRAEQERTAEIHGSQPANETSLDMAQMTSQIHRVGDGRQPPTQEENECHLPLSSEGTERQGPREFSQGGPETQSFAGTSGSSEVTHGFLEEGEIAPGHIDLIDKLMAESEAPSTRSSGDSSEGSTSTLDYLYSSLMSEPEPWISEELAQVLLPPVEMLDSGEAVKEPQPCKNFKETYTDVLVEEGAGEQASSHATQPPPLPERVCISDPASPKVLVCKETGEEHAEVPDGSRALATQEEGKNRMTNSQKQETVVESPHPIPSSFRVNLDAPLLTWADTDLVEDGNMAL</sequence>
<gene>
    <name evidence="1" type="ORF">K3G42_032820</name>
</gene>
<accession>A0ACB8G5J5</accession>
<evidence type="ECO:0000313" key="1">
    <source>
        <dbReference type="EMBL" id="KAH8015003.1"/>
    </source>
</evidence>
<keyword evidence="2" id="KW-1185">Reference proteome</keyword>
<evidence type="ECO:0000313" key="2">
    <source>
        <dbReference type="Proteomes" id="UP000827872"/>
    </source>
</evidence>
<dbReference type="EMBL" id="CM037615">
    <property type="protein sequence ID" value="KAH8015003.1"/>
    <property type="molecule type" value="Genomic_DNA"/>
</dbReference>
<name>A0ACB8G5J5_9SAUR</name>
<comment type="caution">
    <text evidence="1">The sequence shown here is derived from an EMBL/GenBank/DDBJ whole genome shotgun (WGS) entry which is preliminary data.</text>
</comment>